<keyword evidence="2" id="KW-1185">Reference proteome</keyword>
<evidence type="ECO:0000313" key="1">
    <source>
        <dbReference type="EMBL" id="MFC0472836.1"/>
    </source>
</evidence>
<organism evidence="1 2">
    <name type="scientific">Halalkalibacter kiskunsagensis</name>
    <dbReference type="NCBI Taxonomy" id="1548599"/>
    <lineage>
        <taxon>Bacteria</taxon>
        <taxon>Bacillati</taxon>
        <taxon>Bacillota</taxon>
        <taxon>Bacilli</taxon>
        <taxon>Bacillales</taxon>
        <taxon>Bacillaceae</taxon>
        <taxon>Halalkalibacter</taxon>
    </lineage>
</organism>
<dbReference type="RefSeq" id="WP_335962656.1">
    <property type="nucleotide sequence ID" value="NZ_JAXBLX010000032.1"/>
</dbReference>
<accession>A0ABV6KHP5</accession>
<reference evidence="1 2" key="1">
    <citation type="submission" date="2024-09" db="EMBL/GenBank/DDBJ databases">
        <authorList>
            <person name="Sun Q."/>
            <person name="Mori K."/>
        </authorList>
    </citation>
    <scope>NUCLEOTIDE SEQUENCE [LARGE SCALE GENOMIC DNA]</scope>
    <source>
        <strain evidence="1 2">NCAIM B.02610</strain>
    </source>
</reference>
<protein>
    <recommendedName>
        <fullName evidence="3">ApeA N-terminal domain-containing protein</fullName>
    </recommendedName>
</protein>
<evidence type="ECO:0000313" key="2">
    <source>
        <dbReference type="Proteomes" id="UP001589838"/>
    </source>
</evidence>
<name>A0ABV6KHP5_9BACI</name>
<proteinExistence type="predicted"/>
<comment type="caution">
    <text evidence="1">The sequence shown here is derived from an EMBL/GenBank/DDBJ whole genome shotgun (WGS) entry which is preliminary data.</text>
</comment>
<evidence type="ECO:0008006" key="3">
    <source>
        <dbReference type="Google" id="ProtNLM"/>
    </source>
</evidence>
<sequence length="251" mass="29445">MYKFECEFYLATDPYKPINTEEFFMSEWQIGNHGSLYSEKLILKLGNHYDVYDKNKIKKGNIFNVKNTYSGVSLGSFYALNSKTRSSDVSGDLGEAIAITGLTSCIGRPMNELLFQRFTSNNQCPDFRIETNIDIISRLWDIAKWKLKRLDFPDEITMEVKSSFTDYERPYSYPHSAISQLFSFWNECEKIGEKELSGFGIIARVLFIYKIPKVRYYLFIPKASFGKRKFKNYRKKTEVIRDYAKVFFNEV</sequence>
<dbReference type="EMBL" id="JBHLUX010000088">
    <property type="protein sequence ID" value="MFC0472836.1"/>
    <property type="molecule type" value="Genomic_DNA"/>
</dbReference>
<gene>
    <name evidence="1" type="ORF">ACFFHM_20695</name>
</gene>
<dbReference type="Proteomes" id="UP001589838">
    <property type="component" value="Unassembled WGS sequence"/>
</dbReference>